<dbReference type="Pfam" id="PF17863">
    <property type="entry name" value="AAA_lid_2"/>
    <property type="match status" value="1"/>
</dbReference>
<gene>
    <name evidence="3" type="ORF">P4R38_10535</name>
</gene>
<keyword evidence="4" id="KW-1185">Reference proteome</keyword>
<feature type="domain" description="ChlI/MoxR AAA lid" evidence="2">
    <location>
        <begin position="363"/>
        <end position="415"/>
    </location>
</feature>
<evidence type="ECO:0000313" key="3">
    <source>
        <dbReference type="EMBL" id="MDF8264681.1"/>
    </source>
</evidence>
<evidence type="ECO:0000256" key="1">
    <source>
        <dbReference type="SAM" id="MobiDB-lite"/>
    </source>
</evidence>
<name>A0ABT6C7J5_9MICO</name>
<dbReference type="RefSeq" id="WP_277192097.1">
    <property type="nucleotide sequence ID" value="NZ_JAROAV010000028.1"/>
</dbReference>
<accession>A0ABT6C7J5</accession>
<dbReference type="Proteomes" id="UP001528912">
    <property type="component" value="Unassembled WGS sequence"/>
</dbReference>
<comment type="caution">
    <text evidence="3">The sequence shown here is derived from an EMBL/GenBank/DDBJ whole genome shotgun (WGS) entry which is preliminary data.</text>
</comment>
<sequence>MRQEQDELGHVSNAPTRPGPGATAGVALDLTDLYGSTAGTAEQGPPLDEKLRQAYFWITNHAIISPHYDVEFEDGPSRRFRFGDARAELVLPSGQSYSSYVLMPLLTFMVRGRCLMVGGPGRGKTASALLMGVLAGYTPREMRRAMQHGHPQLTVSDMFGTPLPRDLVEADRLADVDVAWRGWLGMRVKIVDEYNRIPTRTQSALLTVLADGYVESFDQVYETGRSAWYLTANDDAGGGTYQVIDALRDRIDVVVPALPFNNRFLSALVSRAERGLRPEEAVPESIVFTEREHDRLHRAVLDVPIPRPVLRRLEFFAGQLEFLERGGRQFEYRTKDTARLAGVDPHLVQQTDSGRDALIDVGTQTTAGLSVRSLQSLIAYSKAMAYFRGDAEVGLDHLRAVLPYVLLQKLPMDPDSPVFDQQRAEELRLDRVSWLRTMFDTTCRQYDAAGLDHDDPVGHELAQFDRGLDGTPEHEVRSRLHRIEDLLEQMSAQRKLYGHLYDDALALKYLHQRYTNYLAWLRWSG</sequence>
<organism evidence="3 4">
    <name type="scientific">Luteipulveratus flavus</name>
    <dbReference type="NCBI Taxonomy" id="3031728"/>
    <lineage>
        <taxon>Bacteria</taxon>
        <taxon>Bacillati</taxon>
        <taxon>Actinomycetota</taxon>
        <taxon>Actinomycetes</taxon>
        <taxon>Micrococcales</taxon>
        <taxon>Dermacoccaceae</taxon>
        <taxon>Luteipulveratus</taxon>
    </lineage>
</organism>
<dbReference type="Gene3D" id="3.40.50.300">
    <property type="entry name" value="P-loop containing nucleotide triphosphate hydrolases"/>
    <property type="match status" value="1"/>
</dbReference>
<feature type="region of interest" description="Disordered" evidence="1">
    <location>
        <begin position="1"/>
        <end position="22"/>
    </location>
</feature>
<dbReference type="Gene3D" id="1.10.8.80">
    <property type="entry name" value="Magnesium chelatase subunit I, C-Terminal domain"/>
    <property type="match status" value="1"/>
</dbReference>
<dbReference type="PANTHER" id="PTHR42759:SF1">
    <property type="entry name" value="MAGNESIUM-CHELATASE SUBUNIT CHLD"/>
    <property type="match status" value="1"/>
</dbReference>
<protein>
    <submittedName>
        <fullName evidence="3">AAA family ATPase</fullName>
    </submittedName>
</protein>
<dbReference type="InterPro" id="IPR027417">
    <property type="entry name" value="P-loop_NTPase"/>
</dbReference>
<dbReference type="EMBL" id="JAROAV010000028">
    <property type="protein sequence ID" value="MDF8264681.1"/>
    <property type="molecule type" value="Genomic_DNA"/>
</dbReference>
<dbReference type="InterPro" id="IPR050764">
    <property type="entry name" value="CbbQ/NirQ/NorQ/GpvN"/>
</dbReference>
<proteinExistence type="predicted"/>
<dbReference type="InterPro" id="IPR041628">
    <property type="entry name" value="ChlI/MoxR_AAA_lid"/>
</dbReference>
<evidence type="ECO:0000259" key="2">
    <source>
        <dbReference type="Pfam" id="PF17863"/>
    </source>
</evidence>
<dbReference type="SUPFAM" id="SSF52540">
    <property type="entry name" value="P-loop containing nucleoside triphosphate hydrolases"/>
    <property type="match status" value="1"/>
</dbReference>
<dbReference type="PANTHER" id="PTHR42759">
    <property type="entry name" value="MOXR FAMILY PROTEIN"/>
    <property type="match status" value="1"/>
</dbReference>
<evidence type="ECO:0000313" key="4">
    <source>
        <dbReference type="Proteomes" id="UP001528912"/>
    </source>
</evidence>
<reference evidence="3 4" key="1">
    <citation type="submission" date="2023-03" db="EMBL/GenBank/DDBJ databases">
        <title>YIM 133296 draft genome.</title>
        <authorList>
            <person name="Xiong L."/>
        </authorList>
    </citation>
    <scope>NUCLEOTIDE SEQUENCE [LARGE SCALE GENOMIC DNA]</scope>
    <source>
        <strain evidence="3 4">YIM 133296</strain>
    </source>
</reference>